<evidence type="ECO:0000256" key="4">
    <source>
        <dbReference type="ARBA" id="ARBA00022490"/>
    </source>
</evidence>
<keyword evidence="4 11" id="KW-0963">Cytoplasm</keyword>
<dbReference type="GO" id="GO:0019786">
    <property type="term" value="F:protein-phosphatidylethanolamide deconjugating activity"/>
    <property type="evidence" value="ECO:0007669"/>
    <property type="project" value="InterPro"/>
</dbReference>
<dbReference type="PANTHER" id="PTHR22624:SF49">
    <property type="entry name" value="CYSTEINE PROTEASE"/>
    <property type="match status" value="1"/>
</dbReference>
<accession>A0AAV4G4Q5</accession>
<sequence length="136" mass="15559">MLEGILPFGWQILARLNTAKVLWGLIVENNFKLHFDWQETAGAVNVGTFTYESGPLEYEDFPVTEDPVFILGEPYNALHDREAIKYDIQSRFWITYRRNFQTIGTTGPGTDTGWGCMLRCGQMMMAQALTLHHLGR</sequence>
<dbReference type="GO" id="GO:0000423">
    <property type="term" value="P:mitophagy"/>
    <property type="evidence" value="ECO:0007669"/>
    <property type="project" value="TreeGrafter"/>
</dbReference>
<comment type="subcellular location">
    <subcellularLocation>
        <location evidence="1 11">Cytoplasm</location>
    </subcellularLocation>
</comment>
<evidence type="ECO:0000313" key="14">
    <source>
        <dbReference type="Proteomes" id="UP000762676"/>
    </source>
</evidence>
<feature type="domain" description="Peptidase C54 catalytic" evidence="12">
    <location>
        <begin position="82"/>
        <end position="136"/>
    </location>
</feature>
<comment type="function">
    <text evidence="11">Cysteine protease that plays a key role in autophagy by mediating both proteolytic activation and delipidation of ATG8 family proteins.</text>
</comment>
<evidence type="ECO:0000313" key="13">
    <source>
        <dbReference type="EMBL" id="GFR80201.1"/>
    </source>
</evidence>
<keyword evidence="14" id="KW-1185">Reference proteome</keyword>
<evidence type="ECO:0000256" key="7">
    <source>
        <dbReference type="ARBA" id="ARBA00022807"/>
    </source>
</evidence>
<evidence type="ECO:0000256" key="3">
    <source>
        <dbReference type="ARBA" id="ARBA00022448"/>
    </source>
</evidence>
<keyword evidence="7" id="KW-0788">Thiol protease</keyword>
<keyword evidence="6 11" id="KW-0378">Hydrolase</keyword>
<keyword evidence="5 11" id="KW-0645">Protease</keyword>
<keyword evidence="8 11" id="KW-0653">Protein transport</keyword>
<dbReference type="InterPro" id="IPR038765">
    <property type="entry name" value="Papain-like_cys_pep_sf"/>
</dbReference>
<evidence type="ECO:0000256" key="6">
    <source>
        <dbReference type="ARBA" id="ARBA00022801"/>
    </source>
</evidence>
<name>A0AAV4G4Q5_9GAST</name>
<comment type="catalytic activity">
    <reaction evidence="10">
        <text>[protein]-C-terminal L-amino acid-glycyl-phosphatidylethanolamide + H2O = [protein]-C-terminal L-amino acid-glycine + a 1,2-diacyl-sn-glycero-3-phosphoethanolamine</text>
        <dbReference type="Rhea" id="RHEA:67548"/>
        <dbReference type="Rhea" id="RHEA-COMP:17323"/>
        <dbReference type="Rhea" id="RHEA-COMP:17324"/>
        <dbReference type="ChEBI" id="CHEBI:15377"/>
        <dbReference type="ChEBI" id="CHEBI:64612"/>
        <dbReference type="ChEBI" id="CHEBI:172940"/>
        <dbReference type="ChEBI" id="CHEBI:172941"/>
    </reaction>
    <physiologicalReaction direction="left-to-right" evidence="10">
        <dbReference type="Rhea" id="RHEA:67549"/>
    </physiologicalReaction>
</comment>
<dbReference type="InterPro" id="IPR046792">
    <property type="entry name" value="Peptidase_C54_cat"/>
</dbReference>
<protein>
    <recommendedName>
        <fullName evidence="11">Cysteine protease</fullName>
        <ecNumber evidence="11">3.4.22.-</ecNumber>
    </recommendedName>
</protein>
<reference evidence="13 14" key="1">
    <citation type="journal article" date="2021" name="Elife">
        <title>Chloroplast acquisition without the gene transfer in kleptoplastic sea slugs, Plakobranchus ocellatus.</title>
        <authorList>
            <person name="Maeda T."/>
            <person name="Takahashi S."/>
            <person name="Yoshida T."/>
            <person name="Shimamura S."/>
            <person name="Takaki Y."/>
            <person name="Nagai Y."/>
            <person name="Toyoda A."/>
            <person name="Suzuki Y."/>
            <person name="Arimoto A."/>
            <person name="Ishii H."/>
            <person name="Satoh N."/>
            <person name="Nishiyama T."/>
            <person name="Hasebe M."/>
            <person name="Maruyama T."/>
            <person name="Minagawa J."/>
            <person name="Obokata J."/>
            <person name="Shigenobu S."/>
        </authorList>
    </citation>
    <scope>NUCLEOTIDE SEQUENCE [LARGE SCALE GENOMIC DNA]</scope>
</reference>
<evidence type="ECO:0000256" key="2">
    <source>
        <dbReference type="ARBA" id="ARBA00010958"/>
    </source>
</evidence>
<dbReference type="EMBL" id="BMAT01004777">
    <property type="protein sequence ID" value="GFR80201.1"/>
    <property type="molecule type" value="Genomic_DNA"/>
</dbReference>
<keyword evidence="3" id="KW-0813">Transport</keyword>
<dbReference type="GO" id="GO:0005737">
    <property type="term" value="C:cytoplasm"/>
    <property type="evidence" value="ECO:0007669"/>
    <property type="project" value="UniProtKB-SubCell"/>
</dbReference>
<dbReference type="Proteomes" id="UP000762676">
    <property type="component" value="Unassembled WGS sequence"/>
</dbReference>
<comment type="caution">
    <text evidence="13">The sequence shown here is derived from an EMBL/GenBank/DDBJ whole genome shotgun (WGS) entry which is preliminary data.</text>
</comment>
<dbReference type="GO" id="GO:0016485">
    <property type="term" value="P:protein processing"/>
    <property type="evidence" value="ECO:0007669"/>
    <property type="project" value="TreeGrafter"/>
</dbReference>
<dbReference type="PANTHER" id="PTHR22624">
    <property type="entry name" value="CYSTEINE PROTEASE ATG4"/>
    <property type="match status" value="1"/>
</dbReference>
<proteinExistence type="inferred from homology"/>
<dbReference type="SUPFAM" id="SSF54001">
    <property type="entry name" value="Cysteine proteinases"/>
    <property type="match status" value="1"/>
</dbReference>
<evidence type="ECO:0000256" key="8">
    <source>
        <dbReference type="ARBA" id="ARBA00022927"/>
    </source>
</evidence>
<dbReference type="GO" id="GO:0004197">
    <property type="term" value="F:cysteine-type endopeptidase activity"/>
    <property type="evidence" value="ECO:0007669"/>
    <property type="project" value="TreeGrafter"/>
</dbReference>
<evidence type="ECO:0000256" key="1">
    <source>
        <dbReference type="ARBA" id="ARBA00004496"/>
    </source>
</evidence>
<dbReference type="InterPro" id="IPR005078">
    <property type="entry name" value="Peptidase_C54"/>
</dbReference>
<feature type="non-terminal residue" evidence="13">
    <location>
        <position position="136"/>
    </location>
</feature>
<evidence type="ECO:0000256" key="11">
    <source>
        <dbReference type="RuleBase" id="RU363115"/>
    </source>
</evidence>
<dbReference type="GO" id="GO:0035973">
    <property type="term" value="P:aggrephagy"/>
    <property type="evidence" value="ECO:0007669"/>
    <property type="project" value="TreeGrafter"/>
</dbReference>
<evidence type="ECO:0000259" key="12">
    <source>
        <dbReference type="Pfam" id="PF03416"/>
    </source>
</evidence>
<dbReference type="Pfam" id="PF03416">
    <property type="entry name" value="Peptidase_C54"/>
    <property type="match status" value="1"/>
</dbReference>
<dbReference type="EC" id="3.4.22.-" evidence="11"/>
<dbReference type="AlphaFoldDB" id="A0AAV4G4Q5"/>
<dbReference type="GO" id="GO:0034727">
    <property type="term" value="P:piecemeal microautophagy of the nucleus"/>
    <property type="evidence" value="ECO:0007669"/>
    <property type="project" value="TreeGrafter"/>
</dbReference>
<organism evidence="13 14">
    <name type="scientific">Elysia marginata</name>
    <dbReference type="NCBI Taxonomy" id="1093978"/>
    <lineage>
        <taxon>Eukaryota</taxon>
        <taxon>Metazoa</taxon>
        <taxon>Spiralia</taxon>
        <taxon>Lophotrochozoa</taxon>
        <taxon>Mollusca</taxon>
        <taxon>Gastropoda</taxon>
        <taxon>Heterobranchia</taxon>
        <taxon>Euthyneura</taxon>
        <taxon>Panpulmonata</taxon>
        <taxon>Sacoglossa</taxon>
        <taxon>Placobranchoidea</taxon>
        <taxon>Plakobranchidae</taxon>
        <taxon>Elysia</taxon>
    </lineage>
</organism>
<evidence type="ECO:0000256" key="5">
    <source>
        <dbReference type="ARBA" id="ARBA00022670"/>
    </source>
</evidence>
<dbReference type="GO" id="GO:0015031">
    <property type="term" value="P:protein transport"/>
    <property type="evidence" value="ECO:0007669"/>
    <property type="project" value="UniProtKB-KW"/>
</dbReference>
<comment type="similarity">
    <text evidence="2 11">Belongs to the peptidase C54 family.</text>
</comment>
<evidence type="ECO:0000256" key="10">
    <source>
        <dbReference type="ARBA" id="ARBA00029362"/>
    </source>
</evidence>
<keyword evidence="9 11" id="KW-0072">Autophagy</keyword>
<gene>
    <name evidence="13" type="ORF">ElyMa_002308600</name>
</gene>
<evidence type="ECO:0000256" key="9">
    <source>
        <dbReference type="ARBA" id="ARBA00023006"/>
    </source>
</evidence>
<dbReference type="GO" id="GO:0000045">
    <property type="term" value="P:autophagosome assembly"/>
    <property type="evidence" value="ECO:0007669"/>
    <property type="project" value="TreeGrafter"/>
</dbReference>